<dbReference type="PANTHER" id="PTHR16515">
    <property type="entry name" value="PR DOMAIN ZINC FINGER PROTEIN"/>
    <property type="match status" value="1"/>
</dbReference>
<evidence type="ECO:0000256" key="3">
    <source>
        <dbReference type="ARBA" id="ARBA00022737"/>
    </source>
</evidence>
<feature type="compositionally biased region" description="Low complexity" evidence="8">
    <location>
        <begin position="265"/>
        <end position="276"/>
    </location>
</feature>
<evidence type="ECO:0000256" key="6">
    <source>
        <dbReference type="ARBA" id="ARBA00023242"/>
    </source>
</evidence>
<organism evidence="10 11">
    <name type="scientific">Dissostichus mawsoni</name>
    <name type="common">Antarctic cod</name>
    <dbReference type="NCBI Taxonomy" id="36200"/>
    <lineage>
        <taxon>Eukaryota</taxon>
        <taxon>Metazoa</taxon>
        <taxon>Chordata</taxon>
        <taxon>Craniata</taxon>
        <taxon>Vertebrata</taxon>
        <taxon>Euteleostomi</taxon>
        <taxon>Actinopterygii</taxon>
        <taxon>Neopterygii</taxon>
        <taxon>Teleostei</taxon>
        <taxon>Neoteleostei</taxon>
        <taxon>Acanthomorphata</taxon>
        <taxon>Eupercaria</taxon>
        <taxon>Perciformes</taxon>
        <taxon>Notothenioidei</taxon>
        <taxon>Nototheniidae</taxon>
        <taxon>Dissostichus</taxon>
    </lineage>
</organism>
<proteinExistence type="predicted"/>
<dbReference type="GO" id="GO:0010468">
    <property type="term" value="P:regulation of gene expression"/>
    <property type="evidence" value="ECO:0007669"/>
    <property type="project" value="TreeGrafter"/>
</dbReference>
<dbReference type="SUPFAM" id="SSF57667">
    <property type="entry name" value="beta-beta-alpha zinc fingers"/>
    <property type="match status" value="2"/>
</dbReference>
<feature type="compositionally biased region" description="Low complexity" evidence="8">
    <location>
        <begin position="296"/>
        <end position="319"/>
    </location>
</feature>
<comment type="subcellular location">
    <subcellularLocation>
        <location evidence="1">Nucleus</location>
    </subcellularLocation>
</comment>
<evidence type="ECO:0000256" key="5">
    <source>
        <dbReference type="ARBA" id="ARBA00022833"/>
    </source>
</evidence>
<dbReference type="Gene3D" id="3.30.160.60">
    <property type="entry name" value="Classic Zinc Finger"/>
    <property type="match status" value="3"/>
</dbReference>
<dbReference type="AlphaFoldDB" id="A0A7J5XB00"/>
<dbReference type="PROSITE" id="PS50157">
    <property type="entry name" value="ZINC_FINGER_C2H2_2"/>
    <property type="match status" value="3"/>
</dbReference>
<feature type="domain" description="C2H2-type" evidence="9">
    <location>
        <begin position="83"/>
        <end position="110"/>
    </location>
</feature>
<keyword evidence="3" id="KW-0677">Repeat</keyword>
<keyword evidence="11" id="KW-1185">Reference proteome</keyword>
<dbReference type="GO" id="GO:0005634">
    <property type="term" value="C:nucleus"/>
    <property type="evidence" value="ECO:0007669"/>
    <property type="project" value="UniProtKB-SubCell"/>
</dbReference>
<dbReference type="FunFam" id="3.30.160.60:FF:000512">
    <property type="entry name" value="zinc finger protein 197 isoform X1"/>
    <property type="match status" value="1"/>
</dbReference>
<dbReference type="OrthoDB" id="8922241at2759"/>
<accession>A0A7J5XB00</accession>
<name>A0A7J5XB00_DISMA</name>
<dbReference type="FunFam" id="3.30.160.60:FF:000446">
    <property type="entry name" value="Zinc finger protein"/>
    <property type="match status" value="1"/>
</dbReference>
<feature type="compositionally biased region" description="Basic and acidic residues" evidence="8">
    <location>
        <begin position="52"/>
        <end position="72"/>
    </location>
</feature>
<dbReference type="FunFam" id="3.30.160.60:FF:000624">
    <property type="entry name" value="zinc finger protein 697"/>
    <property type="match status" value="1"/>
</dbReference>
<dbReference type="PANTHER" id="PTHR16515:SF58">
    <property type="entry name" value="ZINC FINGER PROTEIN 22"/>
    <property type="match status" value="1"/>
</dbReference>
<dbReference type="InterPro" id="IPR013087">
    <property type="entry name" value="Znf_C2H2_type"/>
</dbReference>
<dbReference type="EMBL" id="JAAKFY010000026">
    <property type="protein sequence ID" value="KAF3834180.1"/>
    <property type="molecule type" value="Genomic_DNA"/>
</dbReference>
<feature type="compositionally biased region" description="Basic residues" evidence="8">
    <location>
        <begin position="320"/>
        <end position="331"/>
    </location>
</feature>
<evidence type="ECO:0000256" key="2">
    <source>
        <dbReference type="ARBA" id="ARBA00022723"/>
    </source>
</evidence>
<evidence type="ECO:0000256" key="1">
    <source>
        <dbReference type="ARBA" id="ARBA00004123"/>
    </source>
</evidence>
<feature type="domain" description="C2H2-type" evidence="9">
    <location>
        <begin position="111"/>
        <end position="138"/>
    </location>
</feature>
<reference evidence="10 11" key="1">
    <citation type="submission" date="2020-03" db="EMBL/GenBank/DDBJ databases">
        <title>Dissostichus mawsoni Genome sequencing and assembly.</title>
        <authorList>
            <person name="Park H."/>
        </authorList>
    </citation>
    <scope>NUCLEOTIDE SEQUENCE [LARGE SCALE GENOMIC DNA]</scope>
    <source>
        <strain evidence="10">DM0001</strain>
        <tissue evidence="10">Muscle</tissue>
    </source>
</reference>
<sequence length="331" mass="35864">MSAIAAAAAASCDLNAEGRDGEGGISLEASWGGWGLVTSADHLLPSPTQSPEAKEAPREERPKQHRQEEKKPRPSRRRVERPYSCQVCCKRFRRAETLRRHTRVHTGEKPHACDVCGKMFREPFHLTKHLTVHSGQKNYKCNLCGKMLPMHRACCTGKADRQPGEAGQGAAAAAAAAAAAISQVGPSGNSDYFSSCSQGENVLEIIPPLLPPNGTSTDGPRGRVGLEKSFRCEVCGKAFAYSNSLVRHKLSQHGIDRNGQRVNQSSPRDTPRSSTTQDQVLTTPGLHTCNKALLGSPCSSSSNNNNTLSLPLENFQKRLGQTKKTKKKGKF</sequence>
<dbReference type="InterPro" id="IPR036236">
    <property type="entry name" value="Znf_C2H2_sf"/>
</dbReference>
<feature type="domain" description="C2H2-type" evidence="9">
    <location>
        <begin position="230"/>
        <end position="258"/>
    </location>
</feature>
<keyword evidence="2" id="KW-0479">Metal-binding</keyword>
<dbReference type="Pfam" id="PF00096">
    <property type="entry name" value="zf-C2H2"/>
    <property type="match status" value="3"/>
</dbReference>
<feature type="region of interest" description="Disordered" evidence="8">
    <location>
        <begin position="251"/>
        <end position="284"/>
    </location>
</feature>
<evidence type="ECO:0000256" key="7">
    <source>
        <dbReference type="PROSITE-ProRule" id="PRU00042"/>
    </source>
</evidence>
<keyword evidence="4 7" id="KW-0863">Zinc-finger</keyword>
<dbReference type="SMART" id="SM00355">
    <property type="entry name" value="ZnF_C2H2"/>
    <property type="match status" value="3"/>
</dbReference>
<gene>
    <name evidence="10" type="ORF">F7725_025384</name>
</gene>
<evidence type="ECO:0000256" key="8">
    <source>
        <dbReference type="SAM" id="MobiDB-lite"/>
    </source>
</evidence>
<evidence type="ECO:0000256" key="4">
    <source>
        <dbReference type="ARBA" id="ARBA00022771"/>
    </source>
</evidence>
<dbReference type="PROSITE" id="PS00028">
    <property type="entry name" value="ZINC_FINGER_C2H2_1"/>
    <property type="match status" value="3"/>
</dbReference>
<evidence type="ECO:0000259" key="9">
    <source>
        <dbReference type="PROSITE" id="PS50157"/>
    </source>
</evidence>
<keyword evidence="6" id="KW-0539">Nucleus</keyword>
<comment type="caution">
    <text evidence="10">The sequence shown here is derived from an EMBL/GenBank/DDBJ whole genome shotgun (WGS) entry which is preliminary data.</text>
</comment>
<dbReference type="Proteomes" id="UP000518266">
    <property type="component" value="Unassembled WGS sequence"/>
</dbReference>
<feature type="region of interest" description="Disordered" evidence="8">
    <location>
        <begin position="296"/>
        <end position="331"/>
    </location>
</feature>
<dbReference type="GO" id="GO:0008270">
    <property type="term" value="F:zinc ion binding"/>
    <property type="evidence" value="ECO:0007669"/>
    <property type="project" value="UniProtKB-KW"/>
</dbReference>
<feature type="region of interest" description="Disordered" evidence="8">
    <location>
        <begin position="38"/>
        <end position="78"/>
    </location>
</feature>
<evidence type="ECO:0000313" key="10">
    <source>
        <dbReference type="EMBL" id="KAF3834180.1"/>
    </source>
</evidence>
<dbReference type="InterPro" id="IPR050331">
    <property type="entry name" value="Zinc_finger"/>
</dbReference>
<keyword evidence="5" id="KW-0862">Zinc</keyword>
<protein>
    <recommendedName>
        <fullName evidence="9">C2H2-type domain-containing protein</fullName>
    </recommendedName>
</protein>
<evidence type="ECO:0000313" key="11">
    <source>
        <dbReference type="Proteomes" id="UP000518266"/>
    </source>
</evidence>